<evidence type="ECO:0000259" key="2">
    <source>
        <dbReference type="Pfam" id="PF01471"/>
    </source>
</evidence>
<dbReference type="Pfam" id="PF01471">
    <property type="entry name" value="PG_binding_1"/>
    <property type="match status" value="3"/>
</dbReference>
<dbReference type="InterPro" id="IPR036366">
    <property type="entry name" value="PGBDSf"/>
</dbReference>
<dbReference type="SUPFAM" id="SSF47090">
    <property type="entry name" value="PGBD-like"/>
    <property type="match status" value="3"/>
</dbReference>
<dbReference type="InterPro" id="IPR036365">
    <property type="entry name" value="PGBD-like_sf"/>
</dbReference>
<evidence type="ECO:0000313" key="3">
    <source>
        <dbReference type="EMBL" id="NER26618.1"/>
    </source>
</evidence>
<feature type="domain" description="Peptidoglycan binding-like" evidence="2">
    <location>
        <begin position="174"/>
        <end position="231"/>
    </location>
</feature>
<feature type="region of interest" description="Disordered" evidence="1">
    <location>
        <begin position="70"/>
        <end position="96"/>
    </location>
</feature>
<feature type="compositionally biased region" description="Basic and acidic residues" evidence="1">
    <location>
        <begin position="83"/>
        <end position="96"/>
    </location>
</feature>
<feature type="domain" description="Peptidoglycan binding-like" evidence="2">
    <location>
        <begin position="10"/>
        <end position="66"/>
    </location>
</feature>
<dbReference type="InterPro" id="IPR002477">
    <property type="entry name" value="Peptidoglycan-bd-like"/>
</dbReference>
<dbReference type="EMBL" id="JAAHFQ010000039">
    <property type="protein sequence ID" value="NER26618.1"/>
    <property type="molecule type" value="Genomic_DNA"/>
</dbReference>
<protein>
    <submittedName>
        <fullName evidence="3">Peptidoglycan-binding protein</fullName>
    </submittedName>
</protein>
<comment type="caution">
    <text evidence="3">The sequence shown here is derived from an EMBL/GenBank/DDBJ whole genome shotgun (WGS) entry which is preliminary data.</text>
</comment>
<feature type="domain" description="Peptidoglycan binding-like" evidence="2">
    <location>
        <begin position="93"/>
        <end position="149"/>
    </location>
</feature>
<sequence length="236" mass="25430">MSRLLKEGRSGEDVKELQEFLIKQGYLQPGDDDGDFGAKTKAAVTEFQKAQGLTPDGECGPKTWAQIEKLTEKNSDSNNSDSASRRLVKEGRSGEDVKELQEFLIQQGYLQPGSADGDFGAKTKAAVTEFQKAQGLTPDGECGPTTWAKVDLIAKGDGDGSENISRRLLKEGRSGEDVKELQGLLIKQGYLQPGDDDGDFGAKTKAAVTEFQKAQGLTQDGEVGPLTWTKINQSIA</sequence>
<dbReference type="Gene3D" id="1.10.101.10">
    <property type="entry name" value="PGBD-like superfamily/PGBD"/>
    <property type="match status" value="3"/>
</dbReference>
<dbReference type="AlphaFoldDB" id="A0A6B3NBR3"/>
<name>A0A6B3NBR3_9CYAN</name>
<reference evidence="3" key="1">
    <citation type="submission" date="2019-11" db="EMBL/GenBank/DDBJ databases">
        <title>Genomic insights into an expanded diversity of filamentous marine cyanobacteria reveals the extraordinary biosynthetic potential of Moorea and Okeania.</title>
        <authorList>
            <person name="Ferreira Leao T."/>
            <person name="Wang M."/>
            <person name="Moss N."/>
            <person name="Da Silva R."/>
            <person name="Sanders J."/>
            <person name="Nurk S."/>
            <person name="Gurevich A."/>
            <person name="Humphrey G."/>
            <person name="Reher R."/>
            <person name="Zhu Q."/>
            <person name="Belda-Ferre P."/>
            <person name="Glukhov E."/>
            <person name="Rex R."/>
            <person name="Dorrestein P.C."/>
            <person name="Knight R."/>
            <person name="Pevzner P."/>
            <person name="Gerwick W.H."/>
            <person name="Gerwick L."/>
        </authorList>
    </citation>
    <scope>NUCLEOTIDE SEQUENCE</scope>
    <source>
        <strain evidence="3">SIO1C4</strain>
    </source>
</reference>
<organism evidence="3">
    <name type="scientific">Symploca sp. SIO1C4</name>
    <dbReference type="NCBI Taxonomy" id="2607765"/>
    <lineage>
        <taxon>Bacteria</taxon>
        <taxon>Bacillati</taxon>
        <taxon>Cyanobacteriota</taxon>
        <taxon>Cyanophyceae</taxon>
        <taxon>Coleofasciculales</taxon>
        <taxon>Coleofasciculaceae</taxon>
        <taxon>Symploca</taxon>
    </lineage>
</organism>
<evidence type="ECO:0000256" key="1">
    <source>
        <dbReference type="SAM" id="MobiDB-lite"/>
    </source>
</evidence>
<gene>
    <name evidence="3" type="ORF">F6J89_03050</name>
</gene>
<proteinExistence type="predicted"/>
<accession>A0A6B3NBR3</accession>